<evidence type="ECO:0000256" key="1">
    <source>
        <dbReference type="SAM" id="MobiDB-lite"/>
    </source>
</evidence>
<dbReference type="AlphaFoldDB" id="A0A2I0J964"/>
<feature type="compositionally biased region" description="Low complexity" evidence="1">
    <location>
        <begin position="12"/>
        <end position="21"/>
    </location>
</feature>
<gene>
    <name evidence="2" type="ORF">CRG98_026820</name>
</gene>
<feature type="compositionally biased region" description="Basic and acidic residues" evidence="1">
    <location>
        <begin position="41"/>
        <end position="62"/>
    </location>
</feature>
<evidence type="ECO:0000313" key="2">
    <source>
        <dbReference type="EMBL" id="PKI52785.1"/>
    </source>
</evidence>
<reference evidence="2 3" key="1">
    <citation type="submission" date="2017-11" db="EMBL/GenBank/DDBJ databases">
        <title>De-novo sequencing of pomegranate (Punica granatum L.) genome.</title>
        <authorList>
            <person name="Akparov Z."/>
            <person name="Amiraslanov A."/>
            <person name="Hajiyeva S."/>
            <person name="Abbasov M."/>
            <person name="Kaur K."/>
            <person name="Hamwieh A."/>
            <person name="Solovyev V."/>
            <person name="Salamov A."/>
            <person name="Braich B."/>
            <person name="Kosarev P."/>
            <person name="Mahmoud A."/>
            <person name="Hajiyev E."/>
            <person name="Babayeva S."/>
            <person name="Izzatullayeva V."/>
            <person name="Mammadov A."/>
            <person name="Mammadov A."/>
            <person name="Sharifova S."/>
            <person name="Ojaghi J."/>
            <person name="Eynullazada K."/>
            <person name="Bayramov B."/>
            <person name="Abdulazimova A."/>
            <person name="Shahmuradov I."/>
        </authorList>
    </citation>
    <scope>NUCLEOTIDE SEQUENCE [LARGE SCALE GENOMIC DNA]</scope>
    <source>
        <strain evidence="3">cv. AG2017</strain>
        <tissue evidence="2">Leaf</tissue>
    </source>
</reference>
<accession>A0A2I0J964</accession>
<name>A0A2I0J964_PUNGR</name>
<comment type="caution">
    <text evidence="2">The sequence shown here is derived from an EMBL/GenBank/DDBJ whole genome shotgun (WGS) entry which is preliminary data.</text>
</comment>
<feature type="compositionally biased region" description="Basic residues" evidence="1">
    <location>
        <begin position="22"/>
        <end position="32"/>
    </location>
</feature>
<protein>
    <submittedName>
        <fullName evidence="2">Uncharacterized protein</fullName>
    </submittedName>
</protein>
<feature type="region of interest" description="Disordered" evidence="1">
    <location>
        <begin position="1"/>
        <end position="91"/>
    </location>
</feature>
<dbReference type="EMBL" id="PGOL01001896">
    <property type="protein sequence ID" value="PKI52785.1"/>
    <property type="molecule type" value="Genomic_DNA"/>
</dbReference>
<proteinExistence type="predicted"/>
<keyword evidence="3" id="KW-1185">Reference proteome</keyword>
<organism evidence="2 3">
    <name type="scientific">Punica granatum</name>
    <name type="common">Pomegranate</name>
    <dbReference type="NCBI Taxonomy" id="22663"/>
    <lineage>
        <taxon>Eukaryota</taxon>
        <taxon>Viridiplantae</taxon>
        <taxon>Streptophyta</taxon>
        <taxon>Embryophyta</taxon>
        <taxon>Tracheophyta</taxon>
        <taxon>Spermatophyta</taxon>
        <taxon>Magnoliopsida</taxon>
        <taxon>eudicotyledons</taxon>
        <taxon>Gunneridae</taxon>
        <taxon>Pentapetalae</taxon>
        <taxon>rosids</taxon>
        <taxon>malvids</taxon>
        <taxon>Myrtales</taxon>
        <taxon>Lythraceae</taxon>
        <taxon>Punica</taxon>
    </lineage>
</organism>
<feature type="compositionally biased region" description="Basic residues" evidence="1">
    <location>
        <begin position="74"/>
        <end position="84"/>
    </location>
</feature>
<dbReference type="Proteomes" id="UP000233551">
    <property type="component" value="Unassembled WGS sequence"/>
</dbReference>
<evidence type="ECO:0000313" key="3">
    <source>
        <dbReference type="Proteomes" id="UP000233551"/>
    </source>
</evidence>
<sequence>MWSKGALGHIPSRVAVSSHGSRGSRRALRLRSKPFPVMPERVGEAARRSGDPTGRDGRRTPESSDSGSLGKMGSARRLRPRHGARSGSLDS</sequence>